<evidence type="ECO:0000256" key="10">
    <source>
        <dbReference type="SAM" id="Phobius"/>
    </source>
</evidence>
<keyword evidence="2 10" id="KW-0812">Transmembrane</keyword>
<dbReference type="SUPFAM" id="SSF49313">
    <property type="entry name" value="Cadherin-like"/>
    <property type="match status" value="6"/>
</dbReference>
<keyword evidence="6 10" id="KW-0472">Membrane</keyword>
<evidence type="ECO:0000256" key="1">
    <source>
        <dbReference type="ARBA" id="ARBA00004167"/>
    </source>
</evidence>
<dbReference type="PRINTS" id="PR00205">
    <property type="entry name" value="CADHERIN"/>
</dbReference>
<name>A0A0V0JCQ2_SCHSO</name>
<evidence type="ECO:0000256" key="6">
    <source>
        <dbReference type="ARBA" id="ARBA00023136"/>
    </source>
</evidence>
<accession>A0A0V0JCQ2</accession>
<dbReference type="PANTHER" id="PTHR24028:SF146">
    <property type="entry name" value="CADHERIN 96CB, ISOFORM D-RELATED"/>
    <property type="match status" value="1"/>
</dbReference>
<keyword evidence="7" id="KW-0325">Glycoprotein</keyword>
<feature type="region of interest" description="Disordered" evidence="9">
    <location>
        <begin position="905"/>
        <end position="924"/>
    </location>
</feature>
<dbReference type="EMBL" id="GEEE01000309">
    <property type="protein sequence ID" value="JAP62916.1"/>
    <property type="molecule type" value="Transcribed_RNA"/>
</dbReference>
<feature type="domain" description="Cadherin" evidence="12">
    <location>
        <begin position="589"/>
        <end position="722"/>
    </location>
</feature>
<protein>
    <submittedName>
        <fullName evidence="13">Protocadherin-7</fullName>
    </submittedName>
</protein>
<keyword evidence="11" id="KW-0732">Signal</keyword>
<dbReference type="InterPro" id="IPR002126">
    <property type="entry name" value="Cadherin-like_dom"/>
</dbReference>
<feature type="domain" description="Cadherin" evidence="12">
    <location>
        <begin position="25"/>
        <end position="180"/>
    </location>
</feature>
<dbReference type="EMBL" id="GEEE01018121">
    <property type="protein sequence ID" value="JAP45104.1"/>
    <property type="molecule type" value="Transcribed_RNA"/>
</dbReference>
<dbReference type="PROSITE" id="PS50268">
    <property type="entry name" value="CADHERIN_2"/>
    <property type="match status" value="7"/>
</dbReference>
<dbReference type="InterPro" id="IPR020894">
    <property type="entry name" value="Cadherin_CS"/>
</dbReference>
<evidence type="ECO:0000259" key="12">
    <source>
        <dbReference type="PROSITE" id="PS50268"/>
    </source>
</evidence>
<feature type="chain" id="PRO_5007437589" evidence="11">
    <location>
        <begin position="26"/>
        <end position="1485"/>
    </location>
</feature>
<feature type="compositionally biased region" description="Polar residues" evidence="9">
    <location>
        <begin position="912"/>
        <end position="924"/>
    </location>
</feature>
<dbReference type="SMART" id="SM00112">
    <property type="entry name" value="CA"/>
    <property type="match status" value="6"/>
</dbReference>
<evidence type="ECO:0000256" key="4">
    <source>
        <dbReference type="ARBA" id="ARBA00022837"/>
    </source>
</evidence>
<evidence type="ECO:0000256" key="5">
    <source>
        <dbReference type="ARBA" id="ARBA00022989"/>
    </source>
</evidence>
<evidence type="ECO:0000256" key="11">
    <source>
        <dbReference type="SAM" id="SignalP"/>
    </source>
</evidence>
<feature type="domain" description="Cadherin" evidence="12">
    <location>
        <begin position="723"/>
        <end position="863"/>
    </location>
</feature>
<comment type="subcellular location">
    <subcellularLocation>
        <location evidence="1">Membrane</location>
        <topology evidence="1">Single-pass membrane protein</topology>
    </subcellularLocation>
</comment>
<reference evidence="13" key="1">
    <citation type="submission" date="2016-01" db="EMBL/GenBank/DDBJ databases">
        <title>Reference transcriptome for the parasite Schistocephalus solidus: insights into the molecular evolution of parasitism.</title>
        <authorList>
            <person name="Hebert F.O."/>
            <person name="Grambauer S."/>
            <person name="Barber I."/>
            <person name="Landry C.R."/>
            <person name="Aubin-Horth N."/>
        </authorList>
    </citation>
    <scope>NUCLEOTIDE SEQUENCE</scope>
</reference>
<feature type="domain" description="Cadherin" evidence="12">
    <location>
        <begin position="1027"/>
        <end position="1167"/>
    </location>
</feature>
<evidence type="ECO:0000256" key="8">
    <source>
        <dbReference type="PROSITE-ProRule" id="PRU00043"/>
    </source>
</evidence>
<dbReference type="InterPro" id="IPR050174">
    <property type="entry name" value="Protocadherin/Cadherin-CA"/>
</dbReference>
<dbReference type="Gene3D" id="2.60.40.60">
    <property type="entry name" value="Cadherins"/>
    <property type="match status" value="7"/>
</dbReference>
<evidence type="ECO:0000256" key="2">
    <source>
        <dbReference type="ARBA" id="ARBA00022692"/>
    </source>
</evidence>
<keyword evidence="5 10" id="KW-1133">Transmembrane helix</keyword>
<sequence>MPALKSHLSLLYVLFLYQLNIFVVCQLSKTFRVTEKSPEGTVVVSDLGQVLGISDLGHGLMLPTPGAEKRGSLLAISNAALPGASCFKIDELRGSLVVRTPPDRDKLCPTQARNNVELATVGNGIHDYKSETKKSLLMSRQDLFRPCAIQLSIVYGSSSDPSFDMLTIIIEDINDHAPTFNAVDGGKNVDGEYIIRILETTAYAPKSTDLGQRTVSAGDKVPSSGREQKLKISLPEATDADAPEYGVRHYRLEGDDAYLFHLEIGPIDENVAVEVNPRPLGLQPSSEKRLWLVPTKTSGYGRSSGDTANGGGGGLDYEQRKEYRFVLIAVDGGVPPRSGRLQVRLIVEDVNDNAPVFHQPQYMGVMSEDDTPGHTVLQFQASDADGKYENHRINFRIPGSTLGRNESFPSQASVAGGSTVSGFTLSEAQAAAAALFDIELVNIYDIEGKMSEGTYNQHMYRNSTAAKLIVQRKSEKELRQAAKRALEVAKKFAYLNFDVFHSGQGVDKSTLLRENAFTDRSNVLRFLIEAYDFGKPSLSTQVPVYVELIDVNDNAPSIFVDYLSVGKHSQTKNQTEPHCGILLEGQGRSLIAQVTVTDSDSSSAKNEVACSLNDSRFSLEPIPSLASQSTGMGWHEDIPQLAPGWGLNSMQSIPSTYEAPLMLMYKLMSKGPLDREATSSAILNFLITCTDNQNIQMPSKQLTSHVNVCIEIEDVNDNPPQFTSNLYTFRMAENVPSHSLVGSIGTVRNRFYNLRHRHGYGHFIGKVHATDNDAGLNAAIEYSLSSNANGVVDIDPVNGSLYLLTPFDREKTQQFVFAVIATDRRPASGTEVKQEDGSKPERLSSTAEVRILIDDVNDCPPEFDSSSYNFEVEENVELAEVGRVTVTDADMGDFGRVRYRIAHDPGPGFTPSHLTQNDSTSNSSAARQHLLHQNSHLAITSQFQIDSRLGIIRLRGRLDREKKTHYEFLVLAVDNVPSAVEVGQGGHRGHLVSFTATATVLVMVTDQNDNAPQIISPRNLAEFILSPEQMIAGTTIFTIQATDSDLGENATVEFELMEAGLPFRLPADSGNDNLPTQLGSFNASTGRRGTEKDGMTASVNALSQFPFAIDRTIGICYLKQNLPPITNGGTNSYTFRIKAYDLGSPVSLNSTITVRITRGSPSKIPAGSEAYVPSSYLDIKGGRYPANYVGGYRELEDVGSVGEYGLSDKSMIIVLTTVFALLLLFAILLLIFFRHRRNQHNRNLVNGVLGKPAEDKTAEGYVAGSKCPRQDNSKDTLNQKSNFHEVVPAPWVNSPGSLHSPMRFAYAGCISPTMSPRLTSSQLCYRNDSLAHVQSLKSPVLQGSPVTCNITPTPRQPRISQPALTPSAFVFRNYRTNDTDGYQVMNDDAKIPGIEHHLRTSQTAAFTASAAGFVPTTVISSTSKGGCVIRLNEISSDKSVKYHEGMSKCDPLGTDFGTESYQRTANGMGLFFAYVPCKLCNTTCG</sequence>
<feature type="transmembrane region" description="Helical" evidence="10">
    <location>
        <begin position="1211"/>
        <end position="1233"/>
    </location>
</feature>
<dbReference type="PANTHER" id="PTHR24028">
    <property type="entry name" value="CADHERIN-87A"/>
    <property type="match status" value="1"/>
</dbReference>
<keyword evidence="3" id="KW-0677">Repeat</keyword>
<evidence type="ECO:0000313" key="13">
    <source>
        <dbReference type="EMBL" id="JAP62916.1"/>
    </source>
</evidence>
<dbReference type="GO" id="GO:0007156">
    <property type="term" value="P:homophilic cell adhesion via plasma membrane adhesion molecules"/>
    <property type="evidence" value="ECO:0007669"/>
    <property type="project" value="InterPro"/>
</dbReference>
<feature type="domain" description="Cadherin" evidence="12">
    <location>
        <begin position="358"/>
        <end position="558"/>
    </location>
</feature>
<evidence type="ECO:0000256" key="7">
    <source>
        <dbReference type="ARBA" id="ARBA00023180"/>
    </source>
</evidence>
<feature type="domain" description="Cadherin" evidence="12">
    <location>
        <begin position="864"/>
        <end position="1014"/>
    </location>
</feature>
<proteinExistence type="predicted"/>
<organism evidence="13">
    <name type="scientific">Schistocephalus solidus</name>
    <name type="common">Tapeworm</name>
    <dbReference type="NCBI Taxonomy" id="70667"/>
    <lineage>
        <taxon>Eukaryota</taxon>
        <taxon>Metazoa</taxon>
        <taxon>Spiralia</taxon>
        <taxon>Lophotrochozoa</taxon>
        <taxon>Platyhelminthes</taxon>
        <taxon>Cestoda</taxon>
        <taxon>Eucestoda</taxon>
        <taxon>Diphyllobothriidea</taxon>
        <taxon>Diphyllobothriidae</taxon>
        <taxon>Schistocephalus</taxon>
    </lineage>
</organism>
<dbReference type="GO" id="GO:0005509">
    <property type="term" value="F:calcium ion binding"/>
    <property type="evidence" value="ECO:0007669"/>
    <property type="project" value="UniProtKB-UniRule"/>
</dbReference>
<feature type="signal peptide" evidence="11">
    <location>
        <begin position="1"/>
        <end position="25"/>
    </location>
</feature>
<dbReference type="GO" id="GO:0005886">
    <property type="term" value="C:plasma membrane"/>
    <property type="evidence" value="ECO:0007669"/>
    <property type="project" value="InterPro"/>
</dbReference>
<dbReference type="InterPro" id="IPR015919">
    <property type="entry name" value="Cadherin-like_sf"/>
</dbReference>
<feature type="domain" description="Cadherin" evidence="12">
    <location>
        <begin position="237"/>
        <end position="357"/>
    </location>
</feature>
<keyword evidence="4 8" id="KW-0106">Calcium</keyword>
<dbReference type="Pfam" id="PF00028">
    <property type="entry name" value="Cadherin"/>
    <property type="match status" value="2"/>
</dbReference>
<evidence type="ECO:0000256" key="3">
    <source>
        <dbReference type="ARBA" id="ARBA00022737"/>
    </source>
</evidence>
<dbReference type="CDD" id="cd11304">
    <property type="entry name" value="Cadherin_repeat"/>
    <property type="match status" value="6"/>
</dbReference>
<evidence type="ECO:0000256" key="9">
    <source>
        <dbReference type="SAM" id="MobiDB-lite"/>
    </source>
</evidence>
<dbReference type="PROSITE" id="PS00232">
    <property type="entry name" value="CADHERIN_1"/>
    <property type="match status" value="5"/>
</dbReference>
<gene>
    <name evidence="13" type="primary">PCDH7</name>
    <name evidence="13" type="ORF">TR121612</name>
</gene>